<protein>
    <submittedName>
        <fullName evidence="2">DUF87 domain-containing protein</fullName>
    </submittedName>
</protein>
<gene>
    <name evidence="2" type="ORF">FMM80_24625</name>
</gene>
<feature type="domain" description="Helicase HerA central" evidence="1">
    <location>
        <begin position="6"/>
        <end position="205"/>
    </location>
</feature>
<sequence length="348" mass="39084">MCGNYVGKISQRKDVFIGKDSPNQHVIITGISGSGKSVRIADMERHIIEQGGTILAFDMDGTHLEIQEGLINHISAQKEGLDIKFLDMSLVKERRESMMNLVQHVMETICPREMRGAVQLGSVRKAIQFAIKNRENFTSDTEAILYGLSEQDSSAAMGAYNHLCSVLEGNIFRRSTKKIEAGKINIISLQGINPKTQKRVVEIILSVLWRKMRIEGSAKSRFTLVLDEFQNFNFQQGTILFQMLTEVRKYGVQLILGTQTLTIFNKKELAVINQAATKLFFVQSVTDVKKVADLIEPKHKEKWAYELSRLRVGQAITVGALEIAGRSVHQPIITSSDYQGQSNVLMRI</sequence>
<dbReference type="InterPro" id="IPR008571">
    <property type="entry name" value="HerA-like"/>
</dbReference>
<dbReference type="EMBL" id="VIRB01000142">
    <property type="protein sequence ID" value="NDO71665.1"/>
    <property type="molecule type" value="Genomic_DNA"/>
</dbReference>
<proteinExistence type="predicted"/>
<organism evidence="2 3">
    <name type="scientific">Schaedlerella arabinosiphila</name>
    <dbReference type="NCBI Taxonomy" id="2044587"/>
    <lineage>
        <taxon>Bacteria</taxon>
        <taxon>Bacillati</taxon>
        <taxon>Bacillota</taxon>
        <taxon>Clostridia</taxon>
        <taxon>Lachnospirales</taxon>
        <taxon>Lachnospiraceae</taxon>
        <taxon>Schaedlerella</taxon>
    </lineage>
</organism>
<evidence type="ECO:0000313" key="3">
    <source>
        <dbReference type="Proteomes" id="UP000474104"/>
    </source>
</evidence>
<reference evidence="2 3" key="1">
    <citation type="submission" date="2019-07" db="EMBL/GenBank/DDBJ databases">
        <title>Draft genome sequences of 15 bacterial species constituting the stable defined intestinal microbiota of the GM15 gnotobiotic mouse model.</title>
        <authorList>
            <person name="Elie C."/>
            <person name="Mathieu A."/>
            <person name="Saliou A."/>
            <person name="Darnaud M."/>
            <person name="Leulier F."/>
            <person name="Tamellini A."/>
        </authorList>
    </citation>
    <scope>NUCLEOTIDE SEQUENCE [LARGE SCALE GENOMIC DNA]</scope>
    <source>
        <strain evidence="3">ASF 502</strain>
    </source>
</reference>
<dbReference type="AlphaFoldDB" id="A0A9X5H8Y7"/>
<dbReference type="OrthoDB" id="9758751at2"/>
<name>A0A9X5H8Y7_9FIRM</name>
<dbReference type="RefSeq" id="WP_004073897.1">
    <property type="nucleotide sequence ID" value="NZ_VIRB01000142.1"/>
</dbReference>
<dbReference type="Pfam" id="PF01935">
    <property type="entry name" value="DUF87"/>
    <property type="match status" value="1"/>
</dbReference>
<dbReference type="InterPro" id="IPR002789">
    <property type="entry name" value="HerA_central"/>
</dbReference>
<evidence type="ECO:0000259" key="1">
    <source>
        <dbReference type="Pfam" id="PF01935"/>
    </source>
</evidence>
<dbReference type="SUPFAM" id="SSF52540">
    <property type="entry name" value="P-loop containing nucleoside triphosphate hydrolases"/>
    <property type="match status" value="1"/>
</dbReference>
<dbReference type="Proteomes" id="UP000474104">
    <property type="component" value="Unassembled WGS sequence"/>
</dbReference>
<dbReference type="PANTHER" id="PTHR42957">
    <property type="entry name" value="HELICASE MJ1565-RELATED"/>
    <property type="match status" value="1"/>
</dbReference>
<evidence type="ECO:0000313" key="2">
    <source>
        <dbReference type="EMBL" id="NDO71665.1"/>
    </source>
</evidence>
<dbReference type="Gene3D" id="3.40.50.300">
    <property type="entry name" value="P-loop containing nucleotide triphosphate hydrolases"/>
    <property type="match status" value="2"/>
</dbReference>
<accession>A0A9X5H8Y7</accession>
<dbReference type="InterPro" id="IPR027417">
    <property type="entry name" value="P-loop_NTPase"/>
</dbReference>
<comment type="caution">
    <text evidence="2">The sequence shown here is derived from an EMBL/GenBank/DDBJ whole genome shotgun (WGS) entry which is preliminary data.</text>
</comment>
<dbReference type="PANTHER" id="PTHR42957:SF1">
    <property type="entry name" value="HELICASE MJ1565-RELATED"/>
    <property type="match status" value="1"/>
</dbReference>